<evidence type="ECO:0000259" key="8">
    <source>
        <dbReference type="Pfam" id="PF00892"/>
    </source>
</evidence>
<feature type="transmembrane region" description="Helical" evidence="7">
    <location>
        <begin position="57"/>
        <end position="78"/>
    </location>
</feature>
<feature type="transmembrane region" description="Helical" evidence="7">
    <location>
        <begin position="84"/>
        <end position="104"/>
    </location>
</feature>
<dbReference type="SUPFAM" id="SSF103481">
    <property type="entry name" value="Multidrug resistance efflux transporter EmrE"/>
    <property type="match status" value="2"/>
</dbReference>
<feature type="transmembrane region" description="Helical" evidence="7">
    <location>
        <begin position="266"/>
        <end position="286"/>
    </location>
</feature>
<evidence type="ECO:0000313" key="9">
    <source>
        <dbReference type="EMBL" id="HFK98823.1"/>
    </source>
</evidence>
<feature type="transmembrane region" description="Helical" evidence="7">
    <location>
        <begin position="239"/>
        <end position="260"/>
    </location>
</feature>
<dbReference type="EMBL" id="DSTK01000041">
    <property type="protein sequence ID" value="HFK98823.1"/>
    <property type="molecule type" value="Genomic_DNA"/>
</dbReference>
<protein>
    <submittedName>
        <fullName evidence="9">EamA/RhaT family transporter</fullName>
    </submittedName>
</protein>
<organism evidence="9">
    <name type="scientific">Desulfacinum infernum</name>
    <dbReference type="NCBI Taxonomy" id="35837"/>
    <lineage>
        <taxon>Bacteria</taxon>
        <taxon>Pseudomonadati</taxon>
        <taxon>Thermodesulfobacteriota</taxon>
        <taxon>Syntrophobacteria</taxon>
        <taxon>Syntrophobacterales</taxon>
        <taxon>Syntrophobacteraceae</taxon>
        <taxon>Desulfacinum</taxon>
    </lineage>
</organism>
<keyword evidence="5 7" id="KW-0472">Membrane</keyword>
<name>A0A832A576_9BACT</name>
<dbReference type="AlphaFoldDB" id="A0A832A576"/>
<dbReference type="InterPro" id="IPR037185">
    <property type="entry name" value="EmrE-like"/>
</dbReference>
<feature type="domain" description="EamA" evidence="8">
    <location>
        <begin position="177"/>
        <end position="311"/>
    </location>
</feature>
<comment type="caution">
    <text evidence="9">The sequence shown here is derived from an EMBL/GenBank/DDBJ whole genome shotgun (WGS) entry which is preliminary data.</text>
</comment>
<proteinExistence type="inferred from homology"/>
<feature type="region of interest" description="Disordered" evidence="6">
    <location>
        <begin position="1"/>
        <end position="20"/>
    </location>
</feature>
<evidence type="ECO:0000256" key="6">
    <source>
        <dbReference type="SAM" id="MobiDB-lite"/>
    </source>
</evidence>
<evidence type="ECO:0000256" key="2">
    <source>
        <dbReference type="ARBA" id="ARBA00007362"/>
    </source>
</evidence>
<feature type="transmembrane region" description="Helical" evidence="7">
    <location>
        <begin position="293"/>
        <end position="313"/>
    </location>
</feature>
<evidence type="ECO:0000256" key="7">
    <source>
        <dbReference type="SAM" id="Phobius"/>
    </source>
</evidence>
<reference evidence="9" key="1">
    <citation type="journal article" date="2020" name="mSystems">
        <title>Genome- and Community-Level Interaction Insights into Carbon Utilization and Element Cycling Functions of Hydrothermarchaeota in Hydrothermal Sediment.</title>
        <authorList>
            <person name="Zhou Z."/>
            <person name="Liu Y."/>
            <person name="Xu W."/>
            <person name="Pan J."/>
            <person name="Luo Z.H."/>
            <person name="Li M."/>
        </authorList>
    </citation>
    <scope>NUCLEOTIDE SEQUENCE [LARGE SCALE GENOMIC DNA]</scope>
    <source>
        <strain evidence="9">SpSt-456</strain>
    </source>
</reference>
<comment type="similarity">
    <text evidence="2">Belongs to the EamA transporter family.</text>
</comment>
<dbReference type="InterPro" id="IPR000620">
    <property type="entry name" value="EamA_dom"/>
</dbReference>
<gene>
    <name evidence="9" type="ORF">ENS06_16045</name>
</gene>
<comment type="subcellular location">
    <subcellularLocation>
        <location evidence="1">Membrane</location>
        <topology evidence="1">Multi-pass membrane protein</topology>
    </subcellularLocation>
</comment>
<keyword evidence="3 7" id="KW-0812">Transmembrane</keyword>
<dbReference type="GO" id="GO:0016020">
    <property type="term" value="C:membrane"/>
    <property type="evidence" value="ECO:0007669"/>
    <property type="project" value="UniProtKB-SubCell"/>
</dbReference>
<feature type="transmembrane region" description="Helical" evidence="7">
    <location>
        <begin position="179"/>
        <end position="199"/>
    </location>
</feature>
<feature type="transmembrane region" description="Helical" evidence="7">
    <location>
        <begin position="205"/>
        <end position="227"/>
    </location>
</feature>
<dbReference type="InterPro" id="IPR050638">
    <property type="entry name" value="AA-Vitamin_Transporters"/>
</dbReference>
<sequence length="314" mass="34019">MRVLSGMDPSPSSREPPFPHRGDETVWVGLSILTALAAASTDAWTKKFFGDGDAVTMAFYPLAYSLPLFALSLPFVPVPALDAVFWWCFALSIPINCFSFVLYMEAIRLSPLSLTVPFLTLTPAFLVITGYTILGERASPAAVLGIAVIVFGGYLLNAPAARHGLLHPLRAIATEKGSAMMIGVALIYSFSAVLGKKAILHSSPLFFGMFFFLLQNFFLVGWAWATGAVRRGGLFRASAVFKGILVGVLYYLHVVLHVWAISMTQAAYMIALKRLSAVFGVLYGGWLFREKHLAWRLTGAAMMVAGAAIIAWAG</sequence>
<evidence type="ECO:0000256" key="4">
    <source>
        <dbReference type="ARBA" id="ARBA00022989"/>
    </source>
</evidence>
<evidence type="ECO:0000256" key="3">
    <source>
        <dbReference type="ARBA" id="ARBA00022692"/>
    </source>
</evidence>
<dbReference type="PANTHER" id="PTHR32322">
    <property type="entry name" value="INNER MEMBRANE TRANSPORTER"/>
    <property type="match status" value="1"/>
</dbReference>
<feature type="transmembrane region" description="Helical" evidence="7">
    <location>
        <begin position="140"/>
        <end position="158"/>
    </location>
</feature>
<feature type="domain" description="EamA" evidence="8">
    <location>
        <begin position="27"/>
        <end position="157"/>
    </location>
</feature>
<keyword evidence="4 7" id="KW-1133">Transmembrane helix</keyword>
<feature type="transmembrane region" description="Helical" evidence="7">
    <location>
        <begin position="116"/>
        <end position="134"/>
    </location>
</feature>
<evidence type="ECO:0000256" key="1">
    <source>
        <dbReference type="ARBA" id="ARBA00004141"/>
    </source>
</evidence>
<dbReference type="Gene3D" id="1.10.3730.20">
    <property type="match status" value="1"/>
</dbReference>
<dbReference type="Pfam" id="PF00892">
    <property type="entry name" value="EamA"/>
    <property type="match status" value="2"/>
</dbReference>
<evidence type="ECO:0000256" key="5">
    <source>
        <dbReference type="ARBA" id="ARBA00023136"/>
    </source>
</evidence>
<accession>A0A832A576</accession>
<dbReference type="PANTHER" id="PTHR32322:SF2">
    <property type="entry name" value="EAMA DOMAIN-CONTAINING PROTEIN"/>
    <property type="match status" value="1"/>
</dbReference>